<evidence type="ECO:0000256" key="2">
    <source>
        <dbReference type="ARBA" id="ARBA00011135"/>
    </source>
</evidence>
<dbReference type="FunFam" id="3.40.50.300:FF:000006">
    <property type="entry name" value="DNA-binding transcriptional regulator NtrC"/>
    <property type="match status" value="1"/>
</dbReference>
<dbReference type="NCBIfam" id="TIGR01817">
    <property type="entry name" value="nifA"/>
    <property type="match status" value="1"/>
</dbReference>
<dbReference type="InterPro" id="IPR003593">
    <property type="entry name" value="AAA+_ATPase"/>
</dbReference>
<dbReference type="Gene3D" id="1.10.10.60">
    <property type="entry name" value="Homeodomain-like"/>
    <property type="match status" value="1"/>
</dbReference>
<sequence>MTQTLSPRYAAPASSETELEGGQRNRYADRAEIALHGVYEISKILAAPARIETTLSNVLKLLSSFLEMRHGTIALLDAAGEPEMNVGVGWNEDKAKSLFESIPERAIGQIVTTKMPVVVENIAASPLFADWFKGERGKIESIVSFIGVPIKDRDHVIGTLTIDRIWDGGAEFRLDEDVRFLVMIANLVGQTVRLYGVVARDREHLMAEQRRLAKELSETFTAARDPKTRGILGESAAIRSVLDKIAIVARSNSTVLLRGESGTGKELFARATHDLSSRKKGPFIKLNCAALPESVLESELFGHEKGAFTGALALRKGRFELADRGTLFLDEIGEISSSFQAKLLRVLQEGEFERVGGMRTLKVDVRLVAATNKNLEAAVAAGEFRADLYYRINVVTIALPALRDRPEDISLLAREFLRRFNEEHATDLSLAQSARDVLESCYFPGNVRELENCVRRTATLAKDTKIVANDFACRHDECLSSTLWKGAVATTESFNIIAKPLARPPVVRPIVVEKPPIPAECGDPDANPANSCPQAEVCGALQDGQAERERLLNAMETAGWVQAKAARLLNLTPRQIGYALRKHDIPIKRF</sequence>
<dbReference type="PROSITE" id="PS00675">
    <property type="entry name" value="SIGMA54_INTERACT_1"/>
    <property type="match status" value="1"/>
</dbReference>
<comment type="function">
    <text evidence="1 12">Required for activation of most nif operons, which are directly involved in nitrogen fixation.</text>
</comment>
<protein>
    <recommendedName>
        <fullName evidence="3 12">Nif-specific regulatory protein</fullName>
    </recommendedName>
</protein>
<keyword evidence="16" id="KW-1185">Reference proteome</keyword>
<evidence type="ECO:0000256" key="11">
    <source>
        <dbReference type="ARBA" id="ARBA00023231"/>
    </source>
</evidence>
<name>A0A1I3W412_9HYPH</name>
<dbReference type="PROSITE" id="PS50045">
    <property type="entry name" value="SIGMA54_INTERACT_4"/>
    <property type="match status" value="1"/>
</dbReference>
<comment type="subunit">
    <text evidence="2 12">Interacts with sigma-54.</text>
</comment>
<evidence type="ECO:0000256" key="12">
    <source>
        <dbReference type="RuleBase" id="RU368029"/>
    </source>
</evidence>
<dbReference type="Pfam" id="PF02954">
    <property type="entry name" value="HTH_8"/>
    <property type="match status" value="1"/>
</dbReference>
<keyword evidence="9 12" id="KW-0010">Activator</keyword>
<dbReference type="InterPro" id="IPR027417">
    <property type="entry name" value="P-loop_NTPase"/>
</dbReference>
<dbReference type="Gene3D" id="1.10.8.60">
    <property type="match status" value="1"/>
</dbReference>
<dbReference type="GO" id="GO:0009399">
    <property type="term" value="P:nitrogen fixation"/>
    <property type="evidence" value="ECO:0007669"/>
    <property type="project" value="UniProtKB-UniRule"/>
</dbReference>
<dbReference type="InterPro" id="IPR002078">
    <property type="entry name" value="Sigma_54_int"/>
</dbReference>
<evidence type="ECO:0000256" key="3">
    <source>
        <dbReference type="ARBA" id="ARBA00015308"/>
    </source>
</evidence>
<dbReference type="InterPro" id="IPR029016">
    <property type="entry name" value="GAF-like_dom_sf"/>
</dbReference>
<dbReference type="Gene3D" id="3.40.50.300">
    <property type="entry name" value="P-loop containing nucleotide triphosphate hydrolases"/>
    <property type="match status" value="1"/>
</dbReference>
<dbReference type="CDD" id="cd00009">
    <property type="entry name" value="AAA"/>
    <property type="match status" value="1"/>
</dbReference>
<evidence type="ECO:0000259" key="14">
    <source>
        <dbReference type="PROSITE" id="PS50045"/>
    </source>
</evidence>
<evidence type="ECO:0000313" key="16">
    <source>
        <dbReference type="Proteomes" id="UP000198755"/>
    </source>
</evidence>
<evidence type="ECO:0000256" key="4">
    <source>
        <dbReference type="ARBA" id="ARBA00022741"/>
    </source>
</evidence>
<dbReference type="SUPFAM" id="SSF52540">
    <property type="entry name" value="P-loop containing nucleoside triphosphate hydrolases"/>
    <property type="match status" value="1"/>
</dbReference>
<keyword evidence="11 12" id="KW-0535">Nitrogen fixation</keyword>
<dbReference type="InterPro" id="IPR025662">
    <property type="entry name" value="Sigma_54_int_dom_ATP-bd_1"/>
</dbReference>
<dbReference type="SUPFAM" id="SSF55781">
    <property type="entry name" value="GAF domain-like"/>
    <property type="match status" value="1"/>
</dbReference>
<reference evidence="15 16" key="1">
    <citation type="submission" date="2016-10" db="EMBL/GenBank/DDBJ databases">
        <authorList>
            <person name="de Groot N.N."/>
        </authorList>
    </citation>
    <scope>NUCLEOTIDE SEQUENCE [LARGE SCALE GENOMIC DNA]</scope>
    <source>
        <strain evidence="15 16">NE2</strain>
    </source>
</reference>
<dbReference type="GO" id="GO:0000160">
    <property type="term" value="P:phosphorelay signal transduction system"/>
    <property type="evidence" value="ECO:0007669"/>
    <property type="project" value="UniProtKB-UniRule"/>
</dbReference>
<organism evidence="15 16">
    <name type="scientific">Methylocapsa palsarum</name>
    <dbReference type="NCBI Taxonomy" id="1612308"/>
    <lineage>
        <taxon>Bacteria</taxon>
        <taxon>Pseudomonadati</taxon>
        <taxon>Pseudomonadota</taxon>
        <taxon>Alphaproteobacteria</taxon>
        <taxon>Hyphomicrobiales</taxon>
        <taxon>Beijerinckiaceae</taxon>
        <taxon>Methylocapsa</taxon>
    </lineage>
</organism>
<dbReference type="PROSITE" id="PS00688">
    <property type="entry name" value="SIGMA54_INTERACT_3"/>
    <property type="match status" value="1"/>
</dbReference>
<evidence type="ECO:0000256" key="6">
    <source>
        <dbReference type="ARBA" id="ARBA00023012"/>
    </source>
</evidence>
<evidence type="ECO:0000256" key="1">
    <source>
        <dbReference type="ARBA" id="ARBA00002167"/>
    </source>
</evidence>
<feature type="domain" description="Sigma-54 factor interaction" evidence="14">
    <location>
        <begin position="231"/>
        <end position="459"/>
    </location>
</feature>
<dbReference type="InterPro" id="IPR025944">
    <property type="entry name" value="Sigma_54_int_dom_CS"/>
</dbReference>
<dbReference type="InterPro" id="IPR058031">
    <property type="entry name" value="AAA_lid_NorR"/>
</dbReference>
<dbReference type="Pfam" id="PF25601">
    <property type="entry name" value="AAA_lid_14"/>
    <property type="match status" value="1"/>
</dbReference>
<evidence type="ECO:0000256" key="5">
    <source>
        <dbReference type="ARBA" id="ARBA00022840"/>
    </source>
</evidence>
<dbReference type="SMART" id="SM00065">
    <property type="entry name" value="GAF"/>
    <property type="match status" value="1"/>
</dbReference>
<keyword evidence="8 12" id="KW-0238">DNA-binding</keyword>
<dbReference type="InterPro" id="IPR003018">
    <property type="entry name" value="GAF"/>
</dbReference>
<evidence type="ECO:0000256" key="10">
    <source>
        <dbReference type="ARBA" id="ARBA00023163"/>
    </source>
</evidence>
<dbReference type="InterPro" id="IPR010113">
    <property type="entry name" value="Nif-specific_regulatory_prot"/>
</dbReference>
<dbReference type="GO" id="GO:0003700">
    <property type="term" value="F:DNA-binding transcription factor activity"/>
    <property type="evidence" value="ECO:0007669"/>
    <property type="project" value="UniProtKB-UniRule"/>
</dbReference>
<keyword evidence="5" id="KW-0067">ATP-binding</keyword>
<dbReference type="EMBL" id="FOSN01000001">
    <property type="protein sequence ID" value="SFK02374.1"/>
    <property type="molecule type" value="Genomic_DNA"/>
</dbReference>
<keyword evidence="7 12" id="KW-0805">Transcription regulation</keyword>
<dbReference type="Proteomes" id="UP000198755">
    <property type="component" value="Unassembled WGS sequence"/>
</dbReference>
<dbReference type="SMART" id="SM00382">
    <property type="entry name" value="AAA"/>
    <property type="match status" value="1"/>
</dbReference>
<dbReference type="InterPro" id="IPR002197">
    <property type="entry name" value="HTH_Fis"/>
</dbReference>
<dbReference type="PANTHER" id="PTHR32071:SF117">
    <property type="entry name" value="PTS-DEPENDENT DIHYDROXYACETONE KINASE OPERON REGULATORY PROTEIN-RELATED"/>
    <property type="match status" value="1"/>
</dbReference>
<dbReference type="OrthoDB" id="9761019at2"/>
<accession>A0A1I3W412</accession>
<keyword evidence="6 12" id="KW-0902">Two-component regulatory system</keyword>
<evidence type="ECO:0000256" key="8">
    <source>
        <dbReference type="ARBA" id="ARBA00023125"/>
    </source>
</evidence>
<dbReference type="STRING" id="1612308.SAMN05444581_101338"/>
<evidence type="ECO:0000256" key="13">
    <source>
        <dbReference type="SAM" id="MobiDB-lite"/>
    </source>
</evidence>
<feature type="region of interest" description="Disordered" evidence="13">
    <location>
        <begin position="1"/>
        <end position="23"/>
    </location>
</feature>
<dbReference type="GO" id="GO:0005524">
    <property type="term" value="F:ATP binding"/>
    <property type="evidence" value="ECO:0007669"/>
    <property type="project" value="UniProtKB-KW"/>
</dbReference>
<dbReference type="Pfam" id="PF00158">
    <property type="entry name" value="Sigma54_activat"/>
    <property type="match status" value="1"/>
</dbReference>
<keyword evidence="10 12" id="KW-0804">Transcription</keyword>
<keyword evidence="4" id="KW-0547">Nucleotide-binding</keyword>
<gene>
    <name evidence="15" type="ORF">SAMN05444581_101338</name>
</gene>
<dbReference type="PRINTS" id="PR01590">
    <property type="entry name" value="HTHFIS"/>
</dbReference>
<dbReference type="AlphaFoldDB" id="A0A1I3W412"/>
<dbReference type="RefSeq" id="WP_091676567.1">
    <property type="nucleotide sequence ID" value="NZ_FOSN01000001.1"/>
</dbReference>
<dbReference type="PANTHER" id="PTHR32071">
    <property type="entry name" value="TRANSCRIPTIONAL REGULATORY PROTEIN"/>
    <property type="match status" value="1"/>
</dbReference>
<dbReference type="Pfam" id="PF01590">
    <property type="entry name" value="GAF"/>
    <property type="match status" value="1"/>
</dbReference>
<evidence type="ECO:0000313" key="15">
    <source>
        <dbReference type="EMBL" id="SFK02374.1"/>
    </source>
</evidence>
<proteinExistence type="predicted"/>
<dbReference type="Gene3D" id="3.30.450.40">
    <property type="match status" value="1"/>
</dbReference>
<evidence type="ECO:0000256" key="7">
    <source>
        <dbReference type="ARBA" id="ARBA00023015"/>
    </source>
</evidence>
<evidence type="ECO:0000256" key="9">
    <source>
        <dbReference type="ARBA" id="ARBA00023159"/>
    </source>
</evidence>
<dbReference type="GO" id="GO:0043565">
    <property type="term" value="F:sequence-specific DNA binding"/>
    <property type="evidence" value="ECO:0007669"/>
    <property type="project" value="InterPro"/>
</dbReference>